<evidence type="ECO:0000256" key="3">
    <source>
        <dbReference type="ARBA" id="ARBA00022801"/>
    </source>
</evidence>
<sequence length="179" mass="19625">MLYQKQFTTGLIGMALAIPTLVVAKPIVQDAQYNILKVQHEEEWSKADKDLDKKLAEFKASNGGKAPNFLYILIDDIGFGDVGIPELNAVRGYKTPNINQFADEGMRMARMYTEPSCTPTRVAMMTGRHPVRNGMGDTAVDIAGFGLAAEEVTLAEIMSQAGYATTHIGKWHMGDIEEA</sequence>
<evidence type="ECO:0000313" key="6">
    <source>
        <dbReference type="EMBL" id="GEA52694.1"/>
    </source>
</evidence>
<evidence type="ECO:0000256" key="4">
    <source>
        <dbReference type="ARBA" id="ARBA00022837"/>
    </source>
</evidence>
<feature type="domain" description="Sulfatase N-terminal" evidence="5">
    <location>
        <begin position="67"/>
        <end position="174"/>
    </location>
</feature>
<dbReference type="PANTHER" id="PTHR42693">
    <property type="entry name" value="ARYLSULFATASE FAMILY MEMBER"/>
    <property type="match status" value="1"/>
</dbReference>
<dbReference type="AlphaFoldDB" id="A0A4Y3I2M3"/>
<keyword evidence="7" id="KW-1185">Reference proteome</keyword>
<proteinExistence type="inferred from homology"/>
<accession>A0A4Y3I2M3</accession>
<dbReference type="RefSeq" id="WP_208727226.1">
    <property type="nucleotide sequence ID" value="NZ_BJLF01000023.1"/>
</dbReference>
<keyword evidence="2" id="KW-0479">Metal-binding</keyword>
<organism evidence="6 7">
    <name type="scientific">Vibrio inusitatus NBRC 102082</name>
    <dbReference type="NCBI Taxonomy" id="1219070"/>
    <lineage>
        <taxon>Bacteria</taxon>
        <taxon>Pseudomonadati</taxon>
        <taxon>Pseudomonadota</taxon>
        <taxon>Gammaproteobacteria</taxon>
        <taxon>Vibrionales</taxon>
        <taxon>Vibrionaceae</taxon>
        <taxon>Vibrio</taxon>
    </lineage>
</organism>
<keyword evidence="3" id="KW-0378">Hydrolase</keyword>
<evidence type="ECO:0000256" key="2">
    <source>
        <dbReference type="ARBA" id="ARBA00022723"/>
    </source>
</evidence>
<evidence type="ECO:0000256" key="1">
    <source>
        <dbReference type="ARBA" id="ARBA00008779"/>
    </source>
</evidence>
<keyword evidence="4" id="KW-0106">Calcium</keyword>
<dbReference type="Proteomes" id="UP000318717">
    <property type="component" value="Unassembled WGS sequence"/>
</dbReference>
<comment type="similarity">
    <text evidence="1">Belongs to the sulfatase family.</text>
</comment>
<dbReference type="EMBL" id="BJLF01000023">
    <property type="protein sequence ID" value="GEA52694.1"/>
    <property type="molecule type" value="Genomic_DNA"/>
</dbReference>
<reference evidence="6 7" key="1">
    <citation type="submission" date="2019-06" db="EMBL/GenBank/DDBJ databases">
        <title>Whole genome shotgun sequence of Vibrio inusitatus NBRC 102082.</title>
        <authorList>
            <person name="Hosoyama A."/>
            <person name="Uohara A."/>
            <person name="Ohji S."/>
            <person name="Ichikawa N."/>
        </authorList>
    </citation>
    <scope>NUCLEOTIDE SEQUENCE [LARGE SCALE GENOMIC DNA]</scope>
    <source>
        <strain evidence="6 7">NBRC 102082</strain>
    </source>
</reference>
<gene>
    <name evidence="6" type="ORF">VIN01S_34980</name>
</gene>
<dbReference type="SUPFAM" id="SSF53649">
    <property type="entry name" value="Alkaline phosphatase-like"/>
    <property type="match status" value="1"/>
</dbReference>
<dbReference type="PANTHER" id="PTHR42693:SF33">
    <property type="entry name" value="ARYLSULFATASE"/>
    <property type="match status" value="1"/>
</dbReference>
<dbReference type="PROSITE" id="PS00149">
    <property type="entry name" value="SULFATASE_2"/>
    <property type="match status" value="1"/>
</dbReference>
<evidence type="ECO:0000313" key="7">
    <source>
        <dbReference type="Proteomes" id="UP000318717"/>
    </source>
</evidence>
<dbReference type="InterPro" id="IPR050738">
    <property type="entry name" value="Sulfatase"/>
</dbReference>
<dbReference type="GO" id="GO:0004065">
    <property type="term" value="F:arylsulfatase activity"/>
    <property type="evidence" value="ECO:0007669"/>
    <property type="project" value="TreeGrafter"/>
</dbReference>
<dbReference type="GO" id="GO:0046872">
    <property type="term" value="F:metal ion binding"/>
    <property type="evidence" value="ECO:0007669"/>
    <property type="project" value="UniProtKB-KW"/>
</dbReference>
<evidence type="ECO:0000259" key="5">
    <source>
        <dbReference type="Pfam" id="PF00884"/>
    </source>
</evidence>
<dbReference type="InterPro" id="IPR000917">
    <property type="entry name" value="Sulfatase_N"/>
</dbReference>
<comment type="caution">
    <text evidence="6">The sequence shown here is derived from an EMBL/GenBank/DDBJ whole genome shotgun (WGS) entry which is preliminary data.</text>
</comment>
<dbReference type="InterPro" id="IPR024607">
    <property type="entry name" value="Sulfatase_CS"/>
</dbReference>
<name>A0A4Y3I2M3_9VIBR</name>
<dbReference type="Pfam" id="PF00884">
    <property type="entry name" value="Sulfatase"/>
    <property type="match status" value="1"/>
</dbReference>
<dbReference type="InterPro" id="IPR017850">
    <property type="entry name" value="Alkaline_phosphatase_core_sf"/>
</dbReference>
<dbReference type="Gene3D" id="3.40.720.10">
    <property type="entry name" value="Alkaline Phosphatase, subunit A"/>
    <property type="match status" value="1"/>
</dbReference>
<dbReference type="PROSITE" id="PS00523">
    <property type="entry name" value="SULFATASE_1"/>
    <property type="match status" value="1"/>
</dbReference>
<protein>
    <recommendedName>
        <fullName evidence="5">Sulfatase N-terminal domain-containing protein</fullName>
    </recommendedName>
</protein>